<dbReference type="VEuPathDB" id="FungiDB:PSHT_08677"/>
<keyword evidence="2" id="KW-1133">Transmembrane helix</keyword>
<feature type="compositionally biased region" description="Basic and acidic residues" evidence="1">
    <location>
        <begin position="224"/>
        <end position="233"/>
    </location>
</feature>
<evidence type="ECO:0000313" key="4">
    <source>
        <dbReference type="Proteomes" id="UP000239156"/>
    </source>
</evidence>
<feature type="compositionally biased region" description="Polar residues" evidence="1">
    <location>
        <begin position="730"/>
        <end position="742"/>
    </location>
</feature>
<feature type="region of interest" description="Disordered" evidence="1">
    <location>
        <begin position="305"/>
        <end position="325"/>
    </location>
</feature>
<dbReference type="AlphaFoldDB" id="A0A2S4VNY0"/>
<dbReference type="VEuPathDB" id="FungiDB:PSTT_05446"/>
<proteinExistence type="predicted"/>
<dbReference type="EMBL" id="PKSL01000040">
    <property type="protein sequence ID" value="POW11275.1"/>
    <property type="molecule type" value="Genomic_DNA"/>
</dbReference>
<protein>
    <submittedName>
        <fullName evidence="3">Uncharacterized protein</fullName>
    </submittedName>
</protein>
<keyword evidence="2" id="KW-0812">Transmembrane</keyword>
<feature type="non-terminal residue" evidence="3">
    <location>
        <position position="1"/>
    </location>
</feature>
<keyword evidence="2" id="KW-0472">Membrane</keyword>
<feature type="compositionally biased region" description="Basic and acidic residues" evidence="1">
    <location>
        <begin position="835"/>
        <end position="844"/>
    </location>
</feature>
<dbReference type="Proteomes" id="UP000239156">
    <property type="component" value="Unassembled WGS sequence"/>
</dbReference>
<evidence type="ECO:0000256" key="2">
    <source>
        <dbReference type="SAM" id="Phobius"/>
    </source>
</evidence>
<feature type="transmembrane region" description="Helical" evidence="2">
    <location>
        <begin position="12"/>
        <end position="29"/>
    </location>
</feature>
<feature type="compositionally biased region" description="Polar residues" evidence="1">
    <location>
        <begin position="206"/>
        <end position="223"/>
    </location>
</feature>
<keyword evidence="4" id="KW-1185">Reference proteome</keyword>
<evidence type="ECO:0000313" key="3">
    <source>
        <dbReference type="EMBL" id="POW11275.1"/>
    </source>
</evidence>
<comment type="caution">
    <text evidence="3">The sequence shown here is derived from an EMBL/GenBank/DDBJ whole genome shotgun (WGS) entry which is preliminary data.</text>
</comment>
<gene>
    <name evidence="3" type="ORF">PSTT_05446</name>
</gene>
<accession>A0A2S4VNY0</accession>
<sequence length="1080" mass="123349">WPIGKMYLGIRILAYLGLVIAGIAVGYPTHDSLSPLSFDWSFESPNLDDLLFSKLIPEPEAQHRNLPISAPSSDSQLPSPAGFGDGKIVDCFPNDRHLGSPLASVVSHDWTAFRPDTNYRNVMQTRNTLRVDHDLQHIPRYEHEAPGPAASLYSQEKHMPRILQSDGSKESIHPPGTWRRHKKNGKSPVEISPTPTVQSLEIPPTWVTSPTRFSRGQGLSTFDTRAHAPPSDERYGSNDLLSYVQLLEGISPKRPKFNDFFMDSQTRVHLPSERQFLDTIEYTEHPPIGNSDPLDKFDHWQNGSSSGPGVNLDGKVNSGRQSKNKMIEQADKSRYRTGYLSDLIDNFKSPKTYTSPLEKKTKIFKFDLEAFENKDALGIDKAIEIISNFIKPNTKLMILELESSEVHKKFFYKLARFQSNKKKTPKPDRTSRVGGRRNLLHGAFRQLWSNKELWYRLWGDATGIDFQSIHFLPEYQHSEAPIEKNLLLLLFYADMIDTIIQTDKTIQLPGLPNESSVLLKLALDISVKRGKIRFSKEDEEPFYRQNVNPKIVYSLLRSTRLLLAHLGLDIAGNALGYPTHDSLSPISFDWNFESPNLDDLLFSKLIPEPEAQHIDLPISAPPLNSHSLHQRASGLEIPHLGSSLASAVSHDRTAFRPGKNYIRDVMQTRNTVPVDHDLPHLPRYEHEAPGSASYRDSQEKFISHILQRDGIEESIHPPGTWRRHKENDKSSVGISPTPTVQSLEIPPTWVTSPTRFSRGQGLPTFDTRAHAPPSDGRYGSNDLPSYSQLLELISPKRPKLTDHFMDSQTRVDYPSEWPFLDNTKYTELSPMGDSDPLHRSDHWQRGFSSRPGVNSEGEFNSERQLKNKMIELADKSRYRTGYLSDLVNNFKSHTKSYASPREKKTEIFKFDLEAFENNDALGLDKAKIDIIRKLIEPNGKLTILELGSFEVHKKFFHKLTRFQSNKKKPSQPDRTSRVGDRRNLLHGAFQQLWSNKELWYRLWGDATGIAFQSIHFLPKYQHAEAPIEKNLLLFFLKRGKIRFSREDEEPFYKHNVNPNSFMTPSNNVSTCRYHIFHSQP</sequence>
<name>A0A2S4VNY0_9BASI</name>
<feature type="region of interest" description="Disordered" evidence="1">
    <location>
        <begin position="828"/>
        <end position="861"/>
    </location>
</feature>
<reference evidence="3" key="1">
    <citation type="submission" date="2017-12" db="EMBL/GenBank/DDBJ databases">
        <title>Gene loss provides genomic basis for host adaptation in cereal stripe rust fungi.</title>
        <authorList>
            <person name="Xia C."/>
        </authorList>
    </citation>
    <scope>NUCLEOTIDE SEQUENCE [LARGE SCALE GENOMIC DNA]</scope>
    <source>
        <strain evidence="3">93-210</strain>
    </source>
</reference>
<evidence type="ECO:0000256" key="1">
    <source>
        <dbReference type="SAM" id="MobiDB-lite"/>
    </source>
</evidence>
<organism evidence="3 4">
    <name type="scientific">Puccinia striiformis</name>
    <dbReference type="NCBI Taxonomy" id="27350"/>
    <lineage>
        <taxon>Eukaryota</taxon>
        <taxon>Fungi</taxon>
        <taxon>Dikarya</taxon>
        <taxon>Basidiomycota</taxon>
        <taxon>Pucciniomycotina</taxon>
        <taxon>Pucciniomycetes</taxon>
        <taxon>Pucciniales</taxon>
        <taxon>Pucciniaceae</taxon>
        <taxon>Puccinia</taxon>
    </lineage>
</organism>
<feature type="region of interest" description="Disordered" evidence="1">
    <location>
        <begin position="163"/>
        <end position="233"/>
    </location>
</feature>
<feature type="region of interest" description="Disordered" evidence="1">
    <location>
        <begin position="708"/>
        <end position="781"/>
    </location>
</feature>